<comment type="caution">
    <text evidence="1">The sequence shown here is derived from an EMBL/GenBank/DDBJ whole genome shotgun (WGS) entry which is preliminary data.</text>
</comment>
<keyword evidence="2" id="KW-1185">Reference proteome</keyword>
<protein>
    <submittedName>
        <fullName evidence="1">Uncharacterized protein</fullName>
    </submittedName>
</protein>
<reference evidence="1 2" key="1">
    <citation type="submission" date="2023-12" db="EMBL/GenBank/DDBJ databases">
        <title>Micromonospora sp. nov., isolated from Atacama Desert.</title>
        <authorList>
            <person name="Carro L."/>
            <person name="Golinska P."/>
            <person name="Klenk H.-P."/>
            <person name="Goodfellow M."/>
        </authorList>
    </citation>
    <scope>NUCLEOTIDE SEQUENCE [LARGE SCALE GENOMIC DNA]</scope>
    <source>
        <strain evidence="1 2">4G53</strain>
    </source>
</reference>
<evidence type="ECO:0000313" key="2">
    <source>
        <dbReference type="Proteomes" id="UP001290101"/>
    </source>
</evidence>
<sequence>MSTEPEPGLAPEHMRPRYAKREPIMVTVDGQDFRIRERAEKPGEYDFDWVSGPHDYGFGISRADVSVYAPSALPT</sequence>
<dbReference type="Proteomes" id="UP001290101">
    <property type="component" value="Unassembled WGS sequence"/>
</dbReference>
<organism evidence="1 2">
    <name type="scientific">Micromonospora sicca</name>
    <dbReference type="NCBI Taxonomy" id="2202420"/>
    <lineage>
        <taxon>Bacteria</taxon>
        <taxon>Bacillati</taxon>
        <taxon>Actinomycetota</taxon>
        <taxon>Actinomycetes</taxon>
        <taxon>Micromonosporales</taxon>
        <taxon>Micromonosporaceae</taxon>
        <taxon>Micromonospora</taxon>
    </lineage>
</organism>
<proteinExistence type="predicted"/>
<evidence type="ECO:0000313" key="1">
    <source>
        <dbReference type="EMBL" id="MDZ5493973.1"/>
    </source>
</evidence>
<accession>A0ABU5JMW6</accession>
<dbReference type="EMBL" id="JAXOTQ010000058">
    <property type="protein sequence ID" value="MDZ5493973.1"/>
    <property type="molecule type" value="Genomic_DNA"/>
</dbReference>
<dbReference type="RefSeq" id="WP_322443492.1">
    <property type="nucleotide sequence ID" value="NZ_JAXOTQ010000058.1"/>
</dbReference>
<name>A0ABU5JMW6_9ACTN</name>
<gene>
    <name evidence="1" type="ORF">U2F25_31710</name>
</gene>